<dbReference type="AlphaFoldDB" id="A0AAW8J9P7"/>
<dbReference type="InterPro" id="IPR001173">
    <property type="entry name" value="Glyco_trans_2-like"/>
</dbReference>
<dbReference type="InterPro" id="IPR050834">
    <property type="entry name" value="Glycosyltransf_2"/>
</dbReference>
<name>A0AAW8J9P7_9GAMM</name>
<accession>A0AAW8J9P7</accession>
<dbReference type="SUPFAM" id="SSF53756">
    <property type="entry name" value="UDP-Glycosyltransferase/glycogen phosphorylase"/>
    <property type="match status" value="1"/>
</dbReference>
<dbReference type="EC" id="2.4.-.-" evidence="3"/>
<evidence type="ECO:0000256" key="1">
    <source>
        <dbReference type="SAM" id="MobiDB-lite"/>
    </source>
</evidence>
<feature type="domain" description="Glycosyltransferase 2-like" evidence="2">
    <location>
        <begin position="401"/>
        <end position="514"/>
    </location>
</feature>
<evidence type="ECO:0000313" key="4">
    <source>
        <dbReference type="Proteomes" id="UP001243844"/>
    </source>
</evidence>
<proteinExistence type="predicted"/>
<comment type="caution">
    <text evidence="3">The sequence shown here is derived from an EMBL/GenBank/DDBJ whole genome shotgun (WGS) entry which is preliminary data.</text>
</comment>
<dbReference type="InterPro" id="IPR029044">
    <property type="entry name" value="Nucleotide-diphossugar_trans"/>
</dbReference>
<feature type="compositionally biased region" description="Basic residues" evidence="1">
    <location>
        <begin position="1"/>
        <end position="12"/>
    </location>
</feature>
<protein>
    <submittedName>
        <fullName evidence="3">Glycosyltransferase</fullName>
        <ecNumber evidence="3">2.4.-.-</ecNumber>
    </submittedName>
</protein>
<dbReference type="RefSeq" id="WP_308981769.1">
    <property type="nucleotide sequence ID" value="NZ_JAVIDL010000026.1"/>
</dbReference>
<gene>
    <name evidence="3" type="ORF">RFH47_12535</name>
</gene>
<organism evidence="3 4">
    <name type="scientific">Acinetobacter rudis</name>
    <dbReference type="NCBI Taxonomy" id="632955"/>
    <lineage>
        <taxon>Bacteria</taxon>
        <taxon>Pseudomonadati</taxon>
        <taxon>Pseudomonadota</taxon>
        <taxon>Gammaproteobacteria</taxon>
        <taxon>Moraxellales</taxon>
        <taxon>Moraxellaceae</taxon>
        <taxon>Acinetobacter</taxon>
    </lineage>
</organism>
<dbReference type="SUPFAM" id="SSF53448">
    <property type="entry name" value="Nucleotide-diphospho-sugar transferases"/>
    <property type="match status" value="1"/>
</dbReference>
<evidence type="ECO:0000313" key="3">
    <source>
        <dbReference type="EMBL" id="MDQ8936544.1"/>
    </source>
</evidence>
<reference evidence="3" key="1">
    <citation type="submission" date="2023-08" db="EMBL/GenBank/DDBJ databases">
        <title>Emergence of clinically-relevant ST2 carbapenem-resistant Acinetobacter baumannii strains in hospital sewages in Zhejiang, East of China.</title>
        <authorList>
            <person name="Kaichao C."/>
            <person name="Zhang R."/>
        </authorList>
    </citation>
    <scope>NUCLEOTIDE SEQUENCE</scope>
    <source>
        <strain evidence="3">M-RB-37</strain>
    </source>
</reference>
<dbReference type="PANTHER" id="PTHR43685:SF2">
    <property type="entry name" value="GLYCOSYLTRANSFERASE 2-LIKE DOMAIN-CONTAINING PROTEIN"/>
    <property type="match status" value="1"/>
</dbReference>
<dbReference type="EMBL" id="JAVIDL010000026">
    <property type="protein sequence ID" value="MDQ8936544.1"/>
    <property type="molecule type" value="Genomic_DNA"/>
</dbReference>
<keyword evidence="3" id="KW-0328">Glycosyltransferase</keyword>
<dbReference type="GO" id="GO:0016757">
    <property type="term" value="F:glycosyltransferase activity"/>
    <property type="evidence" value="ECO:0007669"/>
    <property type="project" value="UniProtKB-KW"/>
</dbReference>
<feature type="region of interest" description="Disordered" evidence="1">
    <location>
        <begin position="1"/>
        <end position="30"/>
    </location>
</feature>
<dbReference type="CDD" id="cd00761">
    <property type="entry name" value="Glyco_tranf_GTA_type"/>
    <property type="match status" value="1"/>
</dbReference>
<keyword evidence="3" id="KW-0808">Transferase</keyword>
<dbReference type="Gene3D" id="3.90.550.10">
    <property type="entry name" value="Spore Coat Polysaccharide Biosynthesis Protein SpsA, Chain A"/>
    <property type="match status" value="1"/>
</dbReference>
<dbReference type="Proteomes" id="UP001243844">
    <property type="component" value="Unassembled WGS sequence"/>
</dbReference>
<sequence length="1082" mass="124406">MKKPISVRRQKRTKDANPFVDQTTKDDFVDDQASSNTASAEIESQHLQLDANQTAAIQPKLLLEKVEALAFEQLHSQSALFAIEQNQEFLQQKLLDFHTAVTCLQQNQTELLSHFQILSSQLENLAVFFASYTDLTTVKNMEREDYRAILDILLKQKQAQDTERTLSFQLGKLLLDGSKNINNAITLPKKLFDLRKEGLRRKEHKQNLKNERLAAQTTVASQPVNSSRAATEIKTVQKLSLEQLLSQNKRHHFHGDLSNYLIFKNHEMVEFTRQSQGLEIISKAMMEQPRYFYSNNMLSLEQLQPYIHQGKMTLLLQYEQADLNVELMIHYLDDARQKINFNIAKPAAHLYFNVPENAQYIHLGLKISGHGYFCIQHIHLAGIEQHLIEAQDQKSLVAGISIIIPSYQGNNTILETLNSIKYQKNISLDLIEIICVINGPREKTEKVIRGFAQENSDLSLKILYSDIANASHARNVGLENISREFLVFLDDDDIISANYLSDMYALSDSDTVVFSYIHDLNHGEILKETSISQQLIQNKNNLNLNGLSSAITMIASKMLPSKNVQQLKFDPQLKSGEDVSFFVEYMLKFNPQFKLVANEDCAYIRRITENSVSRQPMSFHFNIEQRLDVIKSLDVISTQYTGQLDGFVASKMKAQIGFIVRYLEANPQDLDLAIAEIIQRKIHCFPYAYFWEKLGKNKADQLIFSYCHPPFVDTSATIVGKRVQEFGLLSDVIANDMSGLRKVDPEMMFLNRHLIRDIQFLQTETSFGGWWPIKAFAEQANLFVADQFYPQIYSRVLWPGSNFAAAQYKLRHRQTKWIAEFSDPAILDIKGEERHSVIDDQQWIEQILQGVSTKLRSILSNENNLYVWCELLAYLFADEVIFTCENQRRLMLERFKYQEIAQSVYAKSVIKPHPTLPQVFYQLGQTRYELDADFIHIAYFGVFYANRNLDDFILAIQQVNQQRQSKRKIKLHIFTHSPEDFTGKYGEDIIFNAYLGYFDFLAISNHFDYLLVNDAIVCHIFGINPYLPSKVSDYKGARAQIIALVENGSALSKMEHIPIKLRLGSEHLFSHQLLTLIDSEAV</sequence>
<dbReference type="Pfam" id="PF00535">
    <property type="entry name" value="Glycos_transf_2"/>
    <property type="match status" value="1"/>
</dbReference>
<dbReference type="PANTHER" id="PTHR43685">
    <property type="entry name" value="GLYCOSYLTRANSFERASE"/>
    <property type="match status" value="1"/>
</dbReference>
<evidence type="ECO:0000259" key="2">
    <source>
        <dbReference type="Pfam" id="PF00535"/>
    </source>
</evidence>